<organism evidence="3 4">
    <name type="scientific">Nonomuraea typhae</name>
    <dbReference type="NCBI Taxonomy" id="2603600"/>
    <lineage>
        <taxon>Bacteria</taxon>
        <taxon>Bacillati</taxon>
        <taxon>Actinomycetota</taxon>
        <taxon>Actinomycetes</taxon>
        <taxon>Streptosporangiales</taxon>
        <taxon>Streptosporangiaceae</taxon>
        <taxon>Nonomuraea</taxon>
    </lineage>
</organism>
<dbReference type="Gene3D" id="3.40.50.300">
    <property type="entry name" value="P-loop containing nucleotide triphosphate hydrolases"/>
    <property type="match status" value="1"/>
</dbReference>
<dbReference type="EMBL" id="JBITGY010000012">
    <property type="protein sequence ID" value="MFI6503797.1"/>
    <property type="molecule type" value="Genomic_DNA"/>
</dbReference>
<evidence type="ECO:0000313" key="3">
    <source>
        <dbReference type="EMBL" id="MFI6503797.1"/>
    </source>
</evidence>
<reference evidence="3 4" key="1">
    <citation type="submission" date="2024-10" db="EMBL/GenBank/DDBJ databases">
        <title>The Natural Products Discovery Center: Release of the First 8490 Sequenced Strains for Exploring Actinobacteria Biosynthetic Diversity.</title>
        <authorList>
            <person name="Kalkreuter E."/>
            <person name="Kautsar S.A."/>
            <person name="Yang D."/>
            <person name="Bader C.D."/>
            <person name="Teijaro C.N."/>
            <person name="Fluegel L."/>
            <person name="Davis C.M."/>
            <person name="Simpson J.R."/>
            <person name="Lauterbach L."/>
            <person name="Steele A.D."/>
            <person name="Gui C."/>
            <person name="Meng S."/>
            <person name="Li G."/>
            <person name="Viehrig K."/>
            <person name="Ye F."/>
            <person name="Su P."/>
            <person name="Kiefer A.F."/>
            <person name="Nichols A."/>
            <person name="Cepeda A.J."/>
            <person name="Yan W."/>
            <person name="Fan B."/>
            <person name="Jiang Y."/>
            <person name="Adhikari A."/>
            <person name="Zheng C.-J."/>
            <person name="Schuster L."/>
            <person name="Cowan T.M."/>
            <person name="Smanski M.J."/>
            <person name="Chevrette M.G."/>
            <person name="De Carvalho L.P.S."/>
            <person name="Shen B."/>
        </authorList>
    </citation>
    <scope>NUCLEOTIDE SEQUENCE [LARGE SCALE GENOMIC DNA]</scope>
    <source>
        <strain evidence="3 4">NPDC050545</strain>
    </source>
</reference>
<dbReference type="SMART" id="SM00028">
    <property type="entry name" value="TPR"/>
    <property type="match status" value="4"/>
</dbReference>
<dbReference type="InterPro" id="IPR049945">
    <property type="entry name" value="AAA_22"/>
</dbReference>
<dbReference type="SUPFAM" id="SSF52540">
    <property type="entry name" value="P-loop containing nucleoside triphosphate hydrolases"/>
    <property type="match status" value="1"/>
</dbReference>
<dbReference type="InterPro" id="IPR027417">
    <property type="entry name" value="P-loop_NTPase"/>
</dbReference>
<evidence type="ECO:0000259" key="2">
    <source>
        <dbReference type="Pfam" id="PF13401"/>
    </source>
</evidence>
<evidence type="ECO:0000256" key="1">
    <source>
        <dbReference type="SAM" id="MobiDB-lite"/>
    </source>
</evidence>
<sequence length="1384" mass="152574">MTRRNDVPEWGDLPRRVLRALQAWQERDTVTLNHGGWFPAGRGRDLVGLVERSSDRGPLNLVAKFYRPPAGFKTDRVAAAGRTARTFPHLARPYGEPIALDDWRLVFQDVARGDLGTMRPLLEPVLDENPQAAAYCGEIVASIVRDWNSGDGVDPPRRRTVTVEDFMRAILGERMTPHGPIRRWAERMGVPGRGHPETMTRPGWGRTLPNPFRLLHHRAHSRRPLESMVTGRAHGDLSGRNILLPMDPPRPGEYVLIDLDRFDAEAPLARDPMHLLVALAMDLLAARPLDEQDRLDLVEAVADPPGPAGAAPVRRFGEISAAIHDGLVPWARGTGHGKEWREQSVLALAAAALMHLGRPFFPDRDKEWCLHLAAVATERHRILTTTGDPYAARRRTTRQATPPPGPPPDESEPMDTIRLAVLHAPDGDDFVATLTERLATLPVEIRPPASEADAVAVVLTTGLRVQDPAAGRDLPVVWLRVHPVDAPRDGRSYDFCPGAPAQWEELIGHLRWIGSPAYLIDLYERRKRTLEERFPDVMGPPRDRLDQACLLLESRIAAQALRQADRGAPAAPLAAAPAPASGGDGGLRCYGRPLPRKPLDRDIETDTLINRLASGRSAIALIGPEGYGKTAMISQLRRRLSETPAPRPVDGFVYLPARGPYPINAVTVLSAIAAVTPDRDQARRVHADVRNASVPLQQNISEVVSAIGDTRVLLVLDDVQDLVRADGTFVDRQLATALSAALQQAGRNLQLLMVTTGEVVEPGQVDALPLNHGLGRTAVWALLEEMDPDGVLDLGAHRNLEADLMALTAGHPRVLELVVALLYGDPDLTLPELVARLKRDRQTGPALVPPLLTRVLTGLDRTERRVLQALAILGRLVEPAAVDAVLARYLPGQASEPTLVELVRRRLIRKDGHRFALPREPDAERLLDGLDLGFAADRTREPRPFTRRALYALAADHYAASAPEILGEEDMIRRLAEVELRLAGGERDKALAVMSMLDASTAHERRSNPWLVQLRARVPQEDDYLDVHNLGSRAMALLNQDNAALAIGDLDRAIEICRRPQLRLRLSACDIAIQRGDAHLDDGDCAEAAQWYLYALKEARRNWQLQKGRALAGLMRCHYEHGKFRDALRVHQRAKALLQHGDARSALVLDRTLAMVYAAIGELDAAMQILDQGEHTARELGQTHLEGAFIGQHALLRLDRGQPDRARELAEKALDHGVRTNNVPLRREAATILAQAHLGKDTGTDSLRAAQAAAGHAVLLSRSNRAGVAFAVRGIVLLRLEEYDQAQIAFRDARDRAGRVRDRDRANFEAADLLGLASCGLGICCGDDERFREAEQAYADARWIVQTQTVVLRVQRLFEHLAPSLNARTRPVYAAASKRSARRR</sequence>
<comment type="caution">
    <text evidence="3">The sequence shown here is derived from an EMBL/GenBank/DDBJ whole genome shotgun (WGS) entry which is preliminary data.</text>
</comment>
<dbReference type="InterPro" id="IPR011990">
    <property type="entry name" value="TPR-like_helical_dom_sf"/>
</dbReference>
<proteinExistence type="predicted"/>
<dbReference type="RefSeq" id="WP_397089553.1">
    <property type="nucleotide sequence ID" value="NZ_JBITGY010000012.1"/>
</dbReference>
<dbReference type="Proteomes" id="UP001612741">
    <property type="component" value="Unassembled WGS sequence"/>
</dbReference>
<accession>A0ABW7Z6J4</accession>
<keyword evidence="4" id="KW-1185">Reference proteome</keyword>
<feature type="compositionally biased region" description="Low complexity" evidence="1">
    <location>
        <begin position="568"/>
        <end position="580"/>
    </location>
</feature>
<protein>
    <submittedName>
        <fullName evidence="3">AAA family ATPase</fullName>
    </submittedName>
</protein>
<evidence type="ECO:0000313" key="4">
    <source>
        <dbReference type="Proteomes" id="UP001612741"/>
    </source>
</evidence>
<gene>
    <name evidence="3" type="ORF">ACIBG2_40875</name>
</gene>
<name>A0ABW7Z6J4_9ACTN</name>
<dbReference type="InterPro" id="IPR019734">
    <property type="entry name" value="TPR_rpt"/>
</dbReference>
<dbReference type="Pfam" id="PF13401">
    <property type="entry name" value="AAA_22"/>
    <property type="match status" value="1"/>
</dbReference>
<feature type="region of interest" description="Disordered" evidence="1">
    <location>
        <begin position="388"/>
        <end position="413"/>
    </location>
</feature>
<dbReference type="SUPFAM" id="SSF48452">
    <property type="entry name" value="TPR-like"/>
    <property type="match status" value="1"/>
</dbReference>
<feature type="domain" description="ORC1/DEAH AAA+ ATPase" evidence="2">
    <location>
        <begin position="614"/>
        <end position="756"/>
    </location>
</feature>
<dbReference type="Gene3D" id="1.25.40.10">
    <property type="entry name" value="Tetratricopeptide repeat domain"/>
    <property type="match status" value="2"/>
</dbReference>
<feature type="region of interest" description="Disordered" evidence="1">
    <location>
        <begin position="568"/>
        <end position="591"/>
    </location>
</feature>